<protein>
    <submittedName>
        <fullName evidence="2">Uncharacterized protein</fullName>
    </submittedName>
</protein>
<evidence type="ECO:0000313" key="2">
    <source>
        <dbReference type="EMBL" id="SHH05849.1"/>
    </source>
</evidence>
<dbReference type="AlphaFoldDB" id="A0A1M5PWJ7"/>
<keyword evidence="3" id="KW-1185">Reference proteome</keyword>
<evidence type="ECO:0000256" key="1">
    <source>
        <dbReference type="SAM" id="MobiDB-lite"/>
    </source>
</evidence>
<sequence length="113" mass="12892">MSTKKLNRQGSGPSQTSIANHSYKQKIYTLCRRIQKGDKAAEESLNIELKTNLLAYWSVKHWLKLQSHKNKKTRKTSSKDGLPLSRAKGMNHKRRGNAFKPYQEGIPGLGKNR</sequence>
<feature type="region of interest" description="Disordered" evidence="1">
    <location>
        <begin position="68"/>
        <end position="113"/>
    </location>
</feature>
<dbReference type="Proteomes" id="UP000184520">
    <property type="component" value="Unassembled WGS sequence"/>
</dbReference>
<dbReference type="EMBL" id="FQWD01000006">
    <property type="protein sequence ID" value="SHH05849.1"/>
    <property type="molecule type" value="Genomic_DNA"/>
</dbReference>
<reference evidence="3" key="1">
    <citation type="submission" date="2016-11" db="EMBL/GenBank/DDBJ databases">
        <authorList>
            <person name="Varghese N."/>
            <person name="Submissions S."/>
        </authorList>
    </citation>
    <scope>NUCLEOTIDE SEQUENCE [LARGE SCALE GENOMIC DNA]</scope>
    <source>
        <strain evidence="3">CGMCC 1.8995</strain>
    </source>
</reference>
<evidence type="ECO:0000313" key="3">
    <source>
        <dbReference type="Proteomes" id="UP000184520"/>
    </source>
</evidence>
<gene>
    <name evidence="2" type="ORF">SAMN05216361_3621</name>
</gene>
<organism evidence="2 3">
    <name type="scientific">Marisediminitalea aggregata</name>
    <dbReference type="NCBI Taxonomy" id="634436"/>
    <lineage>
        <taxon>Bacteria</taxon>
        <taxon>Pseudomonadati</taxon>
        <taxon>Pseudomonadota</taxon>
        <taxon>Gammaproteobacteria</taxon>
        <taxon>Alteromonadales</taxon>
        <taxon>Alteromonadaceae</taxon>
        <taxon>Marisediminitalea</taxon>
    </lineage>
</organism>
<dbReference type="RefSeq" id="WP_073324584.1">
    <property type="nucleotide sequence ID" value="NZ_FQWD01000006.1"/>
</dbReference>
<name>A0A1M5PWJ7_9ALTE</name>
<proteinExistence type="predicted"/>
<feature type="region of interest" description="Disordered" evidence="1">
    <location>
        <begin position="1"/>
        <end position="20"/>
    </location>
</feature>
<accession>A0A1M5PWJ7</accession>